<dbReference type="InterPro" id="IPR010730">
    <property type="entry name" value="HET"/>
</dbReference>
<dbReference type="OMA" id="SAMECEN"/>
<accession>S3D4N7</accession>
<dbReference type="RefSeq" id="XP_008086231.1">
    <property type="nucleotide sequence ID" value="XM_008088040.1"/>
</dbReference>
<dbReference type="GeneID" id="19462011"/>
<evidence type="ECO:0000313" key="3">
    <source>
        <dbReference type="Proteomes" id="UP000016922"/>
    </source>
</evidence>
<dbReference type="eggNOG" id="ENOG502SUZ5">
    <property type="taxonomic scope" value="Eukaryota"/>
</dbReference>
<dbReference type="EMBL" id="KE145370">
    <property type="protein sequence ID" value="EPE27041.1"/>
    <property type="molecule type" value="Genomic_DNA"/>
</dbReference>
<gene>
    <name evidence="2" type="ORF">GLAREA_02955</name>
</gene>
<dbReference type="HOGENOM" id="CLU_004184_3_2_1"/>
<dbReference type="Proteomes" id="UP000016922">
    <property type="component" value="Unassembled WGS sequence"/>
</dbReference>
<sequence length="360" mass="41501">MDPFQYEPLQPNGNQIRLLCFSDDPGGQLSYTLKTFKLDECPPYEALSYTWGPALPTKIISLNERPHEVRENLGDFLDCVTRTGITILDGDGMLLRPTYLWVDQICIDQSSNGEKSHQVERMGEIYKQAQRVIVWLGCDDQDSDTAMRLIADISLIQGRIHREDFPNYLTFLAASFNKYKDDLPRLLADRQSLENFLHRPYWSRLWIVQEFVLAQDLLLVCGSHALMLTSLTTFIWVSGLPSWFSGHSIITFPSSVYSLFEARRGRKAGVKFSLPNLLRDFSAMECENPRDKVYGLLGLCDGNVQIDIDYDKPSDELFRDLFLTSNYIKCYSEGWFLQLAEEMGVKWNLPKPRWSTNFNE</sequence>
<dbReference type="OrthoDB" id="3598674at2759"/>
<dbReference type="STRING" id="1116229.S3D4N7"/>
<dbReference type="PANTHER" id="PTHR24148:SF64">
    <property type="entry name" value="HETEROKARYON INCOMPATIBILITY DOMAIN-CONTAINING PROTEIN"/>
    <property type="match status" value="1"/>
</dbReference>
<dbReference type="AlphaFoldDB" id="S3D4N7"/>
<evidence type="ECO:0000259" key="1">
    <source>
        <dbReference type="Pfam" id="PF06985"/>
    </source>
</evidence>
<reference evidence="2 3" key="1">
    <citation type="journal article" date="2013" name="BMC Genomics">
        <title>Genomics-driven discovery of the pneumocandin biosynthetic gene cluster in the fungus Glarea lozoyensis.</title>
        <authorList>
            <person name="Chen L."/>
            <person name="Yue Q."/>
            <person name="Zhang X."/>
            <person name="Xiang M."/>
            <person name="Wang C."/>
            <person name="Li S."/>
            <person name="Che Y."/>
            <person name="Ortiz-Lopez F.J."/>
            <person name="Bills G.F."/>
            <person name="Liu X."/>
            <person name="An Z."/>
        </authorList>
    </citation>
    <scope>NUCLEOTIDE SEQUENCE [LARGE SCALE GENOMIC DNA]</scope>
    <source>
        <strain evidence="3">ATCC 20868 / MF5171</strain>
    </source>
</reference>
<keyword evidence="3" id="KW-1185">Reference proteome</keyword>
<organism evidence="2 3">
    <name type="scientific">Glarea lozoyensis (strain ATCC 20868 / MF5171)</name>
    <dbReference type="NCBI Taxonomy" id="1116229"/>
    <lineage>
        <taxon>Eukaryota</taxon>
        <taxon>Fungi</taxon>
        <taxon>Dikarya</taxon>
        <taxon>Ascomycota</taxon>
        <taxon>Pezizomycotina</taxon>
        <taxon>Leotiomycetes</taxon>
        <taxon>Helotiales</taxon>
        <taxon>Helotiaceae</taxon>
        <taxon>Glarea</taxon>
    </lineage>
</organism>
<protein>
    <recommendedName>
        <fullName evidence="1">Heterokaryon incompatibility domain-containing protein</fullName>
    </recommendedName>
</protein>
<feature type="domain" description="Heterokaryon incompatibility" evidence="1">
    <location>
        <begin position="44"/>
        <end position="210"/>
    </location>
</feature>
<proteinExistence type="predicted"/>
<name>S3D4N7_GLAL2</name>
<evidence type="ECO:0000313" key="2">
    <source>
        <dbReference type="EMBL" id="EPE27041.1"/>
    </source>
</evidence>
<dbReference type="Pfam" id="PF06985">
    <property type="entry name" value="HET"/>
    <property type="match status" value="1"/>
</dbReference>
<dbReference type="PANTHER" id="PTHR24148">
    <property type="entry name" value="ANKYRIN REPEAT DOMAIN-CONTAINING PROTEIN 39 HOMOLOG-RELATED"/>
    <property type="match status" value="1"/>
</dbReference>
<dbReference type="InterPro" id="IPR052895">
    <property type="entry name" value="HetReg/Transcr_Mod"/>
</dbReference>
<dbReference type="KEGG" id="glz:GLAREA_02955"/>